<dbReference type="InterPro" id="IPR017853">
    <property type="entry name" value="GH"/>
</dbReference>
<dbReference type="RefSeq" id="WP_243305278.1">
    <property type="nucleotide sequence ID" value="NZ_JALGBI010000001.1"/>
</dbReference>
<gene>
    <name evidence="1" type="ORF">MMF98_05950</name>
</gene>
<keyword evidence="2" id="KW-1185">Reference proteome</keyword>
<dbReference type="EMBL" id="JALGBI010000001">
    <property type="protein sequence ID" value="MCJ0762753.1"/>
    <property type="molecule type" value="Genomic_DNA"/>
</dbReference>
<reference evidence="1" key="1">
    <citation type="submission" date="2022-03" db="EMBL/GenBank/DDBJ databases">
        <authorList>
            <person name="Woo C.Y."/>
        </authorList>
    </citation>
    <scope>NUCLEOTIDE SEQUENCE</scope>
    <source>
        <strain evidence="1">CYS-02</strain>
    </source>
</reference>
<protein>
    <submittedName>
        <fullName evidence="1">Uncharacterized protein</fullName>
    </submittedName>
</protein>
<evidence type="ECO:0000313" key="1">
    <source>
        <dbReference type="EMBL" id="MCJ0762753.1"/>
    </source>
</evidence>
<name>A0A9X2ALI8_9BURK</name>
<dbReference type="Gene3D" id="3.20.20.80">
    <property type="entry name" value="Glycosidases"/>
    <property type="match status" value="1"/>
</dbReference>
<dbReference type="AlphaFoldDB" id="A0A9X2ALI8"/>
<organism evidence="1 2">
    <name type="scientific">Variovorax terrae</name>
    <dbReference type="NCBI Taxonomy" id="2923278"/>
    <lineage>
        <taxon>Bacteria</taxon>
        <taxon>Pseudomonadati</taxon>
        <taxon>Pseudomonadota</taxon>
        <taxon>Betaproteobacteria</taxon>
        <taxon>Burkholderiales</taxon>
        <taxon>Comamonadaceae</taxon>
        <taxon>Variovorax</taxon>
    </lineage>
</organism>
<evidence type="ECO:0000313" key="2">
    <source>
        <dbReference type="Proteomes" id="UP001139447"/>
    </source>
</evidence>
<dbReference type="Proteomes" id="UP001139447">
    <property type="component" value="Unassembled WGS sequence"/>
</dbReference>
<comment type="caution">
    <text evidence="1">The sequence shown here is derived from an EMBL/GenBank/DDBJ whole genome shotgun (WGS) entry which is preliminary data.</text>
</comment>
<proteinExistence type="predicted"/>
<dbReference type="SUPFAM" id="SSF51445">
    <property type="entry name" value="(Trans)glycosidases"/>
    <property type="match status" value="1"/>
</dbReference>
<accession>A0A9X2ALI8</accession>
<sequence>MTFDSKTPSAGARAGARGFAVRALEFHSSRMWQWAQVEQALSFMHQFDMNALVFHQNDIVEHLVFPEAFFPDELMWKRWPVRLHSIYQNRHYINKVAREAKALGIRLYLQIKEIWFADALLEIVPGLRGADGSVCPSDPFWWKFLDIKMCELVQAVPDLAGVIVSPGTRESKVSISANSCRCERCAALSPADWYADLLGAMERPLAAAGKTLAVRDFSYSADQQSHMLDAARRCSPDIVISLKNTPHDYYPTFPDNPRIGHTAGLRQWIEYDTWGQFFGLGFFPLSVVEDMQRRMRHALASGAEGISLRTDWEVITDAGSFNSPNILNVIGGAMLAQDVERDLDGIYAAWARHGLYSPMRSASEMAPPQVPAHPQAPVWLRDYMRASWQVMEKAAYVRGHLFHEDDQYPESLAKAFDMLVHIHGRDDWEPGASRLLEPTDENLEIIFAEKEQALAEVRRLGALLRPRELGLPPAVAAELETMLGLYEHYVQGYMLCARAVFSADRARRSGEAAWIEAAGAAVPPLREFARQIDAVLAGTHYPHYAYWLLDVSRVRALALDIEAQLARLAAPTEEVTA</sequence>